<dbReference type="Pfam" id="PF00925">
    <property type="entry name" value="GTP_cyclohydro2"/>
    <property type="match status" value="1"/>
</dbReference>
<evidence type="ECO:0000256" key="11">
    <source>
        <dbReference type="ARBA" id="ARBA00022723"/>
    </source>
</evidence>
<comment type="cofactor">
    <cofactor evidence="2">
        <name>Mn(2+)</name>
        <dbReference type="ChEBI" id="CHEBI:29035"/>
    </cofactor>
</comment>
<keyword evidence="11" id="KW-0479">Metal-binding</keyword>
<keyword evidence="12" id="KW-0460">Magnesium</keyword>
<evidence type="ECO:0000256" key="3">
    <source>
        <dbReference type="ARBA" id="ARBA00001946"/>
    </source>
</evidence>
<evidence type="ECO:0000256" key="12">
    <source>
        <dbReference type="ARBA" id="ARBA00022842"/>
    </source>
</evidence>
<evidence type="ECO:0000256" key="9">
    <source>
        <dbReference type="ARBA" id="ARBA00018836"/>
    </source>
</evidence>
<evidence type="ECO:0000313" key="16">
    <source>
        <dbReference type="EMBL" id="OYX58037.1"/>
    </source>
</evidence>
<comment type="caution">
    <text evidence="16">The sequence shown here is derived from an EMBL/GenBank/DDBJ whole genome shotgun (WGS) entry which is preliminary data.</text>
</comment>
<organism evidence="16 17">
    <name type="scientific">Brevundimonas subvibrioides</name>
    <dbReference type="NCBI Taxonomy" id="74313"/>
    <lineage>
        <taxon>Bacteria</taxon>
        <taxon>Pseudomonadati</taxon>
        <taxon>Pseudomonadota</taxon>
        <taxon>Alphaproteobacteria</taxon>
        <taxon>Caulobacterales</taxon>
        <taxon>Caulobacteraceae</taxon>
        <taxon>Brevundimonas</taxon>
    </lineage>
</organism>
<dbReference type="InterPro" id="IPR036144">
    <property type="entry name" value="RibA-like_sf"/>
</dbReference>
<evidence type="ECO:0000256" key="7">
    <source>
        <dbReference type="ARBA" id="ARBA00008976"/>
    </source>
</evidence>
<sequence length="279" mass="29441">MSIEARDGVTTGVSAANRARTVQAAVEPNKGADDIVSPGHVFPLVARDGGVLVRTGHTEAAVDISRMAGLTPAGVICEIMNDDGTMARMPDLIAFGQLHGLKIGTIADLIAHRRRTERHVHRTLEAPFESVHGGSCRLVLYRSEIDGAEHVALVHGRIEPGKPTLVRMHQVDFAADVLGQVQGRATHVPEALRQIGANEGAGVMVFLREPGLTGLADRLQGVVSSSDRALKAYGIGAQILLDLGVQAMVLLSSTRPEPTALEGYGLQIVGWRSLGGAPS</sequence>
<evidence type="ECO:0000256" key="1">
    <source>
        <dbReference type="ARBA" id="ARBA00000141"/>
    </source>
</evidence>
<comment type="cofactor">
    <cofactor evidence="3">
        <name>Mg(2+)</name>
        <dbReference type="ChEBI" id="CHEBI:18420"/>
    </cofactor>
</comment>
<evidence type="ECO:0000256" key="6">
    <source>
        <dbReference type="ARBA" id="ARBA00005520"/>
    </source>
</evidence>
<evidence type="ECO:0000256" key="8">
    <source>
        <dbReference type="ARBA" id="ARBA00012153"/>
    </source>
</evidence>
<comment type="similarity">
    <text evidence="6">In the N-terminal section; belongs to the DHBP synthase family.</text>
</comment>
<dbReference type="UniPathway" id="UPA00275">
    <property type="reaction ID" value="UER00399"/>
</dbReference>
<evidence type="ECO:0000259" key="15">
    <source>
        <dbReference type="Pfam" id="PF00925"/>
    </source>
</evidence>
<dbReference type="GO" id="GO:0003935">
    <property type="term" value="F:GTP cyclohydrolase II activity"/>
    <property type="evidence" value="ECO:0007669"/>
    <property type="project" value="TreeGrafter"/>
</dbReference>
<dbReference type="EMBL" id="NCEQ01000003">
    <property type="protein sequence ID" value="OYX58037.1"/>
    <property type="molecule type" value="Genomic_DNA"/>
</dbReference>
<evidence type="ECO:0000256" key="5">
    <source>
        <dbReference type="ARBA" id="ARBA00004904"/>
    </source>
</evidence>
<dbReference type="InterPro" id="IPR032677">
    <property type="entry name" value="GTP_cyclohydro_II"/>
</dbReference>
<dbReference type="Pfam" id="PF00926">
    <property type="entry name" value="DHBP_synthase"/>
    <property type="match status" value="1"/>
</dbReference>
<protein>
    <recommendedName>
        <fullName evidence="9">3,4-dihydroxy-2-butanone 4-phosphate synthase</fullName>
        <ecNumber evidence="8">4.1.99.12</ecNumber>
    </recommendedName>
</protein>
<evidence type="ECO:0000256" key="14">
    <source>
        <dbReference type="ARBA" id="ARBA00023239"/>
    </source>
</evidence>
<dbReference type="GO" id="GO:0008686">
    <property type="term" value="F:3,4-dihydroxy-2-butanone-4-phosphate synthase activity"/>
    <property type="evidence" value="ECO:0007669"/>
    <property type="project" value="UniProtKB-EC"/>
</dbReference>
<keyword evidence="14" id="KW-0456">Lyase</keyword>
<comment type="catalytic activity">
    <reaction evidence="1">
        <text>D-ribulose 5-phosphate = (2S)-2-hydroxy-3-oxobutyl phosphate + formate + H(+)</text>
        <dbReference type="Rhea" id="RHEA:18457"/>
        <dbReference type="ChEBI" id="CHEBI:15378"/>
        <dbReference type="ChEBI" id="CHEBI:15740"/>
        <dbReference type="ChEBI" id="CHEBI:58121"/>
        <dbReference type="ChEBI" id="CHEBI:58830"/>
        <dbReference type="EC" id="4.1.99.12"/>
    </reaction>
</comment>
<dbReference type="PANTHER" id="PTHR21327">
    <property type="entry name" value="GTP CYCLOHYDROLASE II-RELATED"/>
    <property type="match status" value="1"/>
</dbReference>
<dbReference type="SUPFAM" id="SSF142695">
    <property type="entry name" value="RibA-like"/>
    <property type="match status" value="1"/>
</dbReference>
<dbReference type="SUPFAM" id="SSF55821">
    <property type="entry name" value="YrdC/RibB"/>
    <property type="match status" value="1"/>
</dbReference>
<evidence type="ECO:0000256" key="2">
    <source>
        <dbReference type="ARBA" id="ARBA00001936"/>
    </source>
</evidence>
<dbReference type="InterPro" id="IPR000422">
    <property type="entry name" value="DHBP_synthase_RibB"/>
</dbReference>
<dbReference type="AlphaFoldDB" id="A0A258HN69"/>
<dbReference type="EC" id="4.1.99.12" evidence="8"/>
<feature type="domain" description="GTP cyclohydrolase II" evidence="15">
    <location>
        <begin position="124"/>
        <end position="270"/>
    </location>
</feature>
<gene>
    <name evidence="16" type="ORF">B7Y86_03215</name>
</gene>
<dbReference type="Proteomes" id="UP000216147">
    <property type="component" value="Unassembled WGS sequence"/>
</dbReference>
<evidence type="ECO:0000256" key="13">
    <source>
        <dbReference type="ARBA" id="ARBA00023211"/>
    </source>
</evidence>
<comment type="similarity">
    <text evidence="7">In the C-terminal section; belongs to the GTP cyclohydrolase II family.</text>
</comment>
<dbReference type="InterPro" id="IPR017945">
    <property type="entry name" value="DHBP_synth_RibB-like_a/b_dom"/>
</dbReference>
<dbReference type="Gene3D" id="3.90.870.10">
    <property type="entry name" value="DHBP synthase"/>
    <property type="match status" value="1"/>
</dbReference>
<reference evidence="16 17" key="1">
    <citation type="submission" date="2017-03" db="EMBL/GenBank/DDBJ databases">
        <title>Lifting the veil on microbial sulfur biogeochemistry in mining wastewaters.</title>
        <authorList>
            <person name="Kantor R.S."/>
            <person name="Colenbrander Nelson T."/>
            <person name="Marshall S."/>
            <person name="Bennett D."/>
            <person name="Apte S."/>
            <person name="Camacho D."/>
            <person name="Thomas B.C."/>
            <person name="Warren L.A."/>
            <person name="Banfield J.F."/>
        </authorList>
    </citation>
    <scope>NUCLEOTIDE SEQUENCE [LARGE SCALE GENOMIC DNA]</scope>
    <source>
        <strain evidence="16">32-68-21</strain>
    </source>
</reference>
<evidence type="ECO:0000256" key="4">
    <source>
        <dbReference type="ARBA" id="ARBA00002284"/>
    </source>
</evidence>
<keyword evidence="13" id="KW-0464">Manganese</keyword>
<proteinExistence type="inferred from homology"/>
<dbReference type="GO" id="GO:0005829">
    <property type="term" value="C:cytosol"/>
    <property type="evidence" value="ECO:0007669"/>
    <property type="project" value="TreeGrafter"/>
</dbReference>
<comment type="function">
    <text evidence="4">Catalyzes the conversion of D-ribulose 5-phosphate to formate and 3,4-dihydroxy-2-butanone 4-phosphate.</text>
</comment>
<accession>A0A258HN69</accession>
<dbReference type="PANTHER" id="PTHR21327:SF34">
    <property type="entry name" value="3,4-DIHYDROXY-2-BUTANONE 4-PHOSPHATE SYNTHASE"/>
    <property type="match status" value="1"/>
</dbReference>
<evidence type="ECO:0000256" key="10">
    <source>
        <dbReference type="ARBA" id="ARBA00022619"/>
    </source>
</evidence>
<dbReference type="GO" id="GO:0009231">
    <property type="term" value="P:riboflavin biosynthetic process"/>
    <property type="evidence" value="ECO:0007669"/>
    <property type="project" value="UniProtKB-UniPathway"/>
</dbReference>
<name>A0A258HN69_9CAUL</name>
<evidence type="ECO:0000313" key="17">
    <source>
        <dbReference type="Proteomes" id="UP000216147"/>
    </source>
</evidence>
<dbReference type="Gene3D" id="3.40.50.10990">
    <property type="entry name" value="GTP cyclohydrolase II"/>
    <property type="match status" value="1"/>
</dbReference>
<keyword evidence="10" id="KW-0686">Riboflavin biosynthesis</keyword>
<dbReference type="GO" id="GO:0046872">
    <property type="term" value="F:metal ion binding"/>
    <property type="evidence" value="ECO:0007669"/>
    <property type="project" value="UniProtKB-KW"/>
</dbReference>
<comment type="pathway">
    <text evidence="5">Cofactor biosynthesis; riboflavin biosynthesis; 2-hydroxy-3-oxobutyl phosphate from D-ribulose 5-phosphate: step 1/1.</text>
</comment>